<evidence type="ECO:0000313" key="1">
    <source>
        <dbReference type="EMBL" id="KAF2829142.1"/>
    </source>
</evidence>
<dbReference type="Proteomes" id="UP000799424">
    <property type="component" value="Unassembled WGS sequence"/>
</dbReference>
<gene>
    <name evidence="1" type="ORF">CC86DRAFT_368208</name>
</gene>
<protein>
    <submittedName>
        <fullName evidence="1">Uncharacterized protein</fullName>
    </submittedName>
</protein>
<sequence length="142" mass="15719">MDLPVDCHHHQYLSLVLEHCIFTLVDWCFSTVITAAVSTRHLVQTESSSACTMGHSPQNPYKPLASMSWRLPTACSCSRFCSPVEALKLNVEREAANLRHLYLSPSHSLSSSRTHYHNSAELRTVRISHAVISAPSGHVLGP</sequence>
<name>A0A6A7A792_9PLEO</name>
<accession>A0A6A7A792</accession>
<dbReference type="AlphaFoldDB" id="A0A6A7A792"/>
<dbReference type="EMBL" id="MU006221">
    <property type="protein sequence ID" value="KAF2829142.1"/>
    <property type="molecule type" value="Genomic_DNA"/>
</dbReference>
<evidence type="ECO:0000313" key="2">
    <source>
        <dbReference type="Proteomes" id="UP000799424"/>
    </source>
</evidence>
<keyword evidence="2" id="KW-1185">Reference proteome</keyword>
<reference evidence="1" key="1">
    <citation type="journal article" date="2020" name="Stud. Mycol.">
        <title>101 Dothideomycetes genomes: a test case for predicting lifestyles and emergence of pathogens.</title>
        <authorList>
            <person name="Haridas S."/>
            <person name="Albert R."/>
            <person name="Binder M."/>
            <person name="Bloem J."/>
            <person name="Labutti K."/>
            <person name="Salamov A."/>
            <person name="Andreopoulos B."/>
            <person name="Baker S."/>
            <person name="Barry K."/>
            <person name="Bills G."/>
            <person name="Bluhm B."/>
            <person name="Cannon C."/>
            <person name="Castanera R."/>
            <person name="Culley D."/>
            <person name="Daum C."/>
            <person name="Ezra D."/>
            <person name="Gonzalez J."/>
            <person name="Henrissat B."/>
            <person name="Kuo A."/>
            <person name="Liang C."/>
            <person name="Lipzen A."/>
            <person name="Lutzoni F."/>
            <person name="Magnuson J."/>
            <person name="Mondo S."/>
            <person name="Nolan M."/>
            <person name="Ohm R."/>
            <person name="Pangilinan J."/>
            <person name="Park H.-J."/>
            <person name="Ramirez L."/>
            <person name="Alfaro M."/>
            <person name="Sun H."/>
            <person name="Tritt A."/>
            <person name="Yoshinaga Y."/>
            <person name="Zwiers L.-H."/>
            <person name="Turgeon B."/>
            <person name="Goodwin S."/>
            <person name="Spatafora J."/>
            <person name="Crous P."/>
            <person name="Grigoriev I."/>
        </authorList>
    </citation>
    <scope>NUCLEOTIDE SEQUENCE</scope>
    <source>
        <strain evidence="1">CBS 113818</strain>
    </source>
</reference>
<organism evidence="1 2">
    <name type="scientific">Ophiobolus disseminans</name>
    <dbReference type="NCBI Taxonomy" id="1469910"/>
    <lineage>
        <taxon>Eukaryota</taxon>
        <taxon>Fungi</taxon>
        <taxon>Dikarya</taxon>
        <taxon>Ascomycota</taxon>
        <taxon>Pezizomycotina</taxon>
        <taxon>Dothideomycetes</taxon>
        <taxon>Pleosporomycetidae</taxon>
        <taxon>Pleosporales</taxon>
        <taxon>Pleosporineae</taxon>
        <taxon>Phaeosphaeriaceae</taxon>
        <taxon>Ophiobolus</taxon>
    </lineage>
</organism>
<proteinExistence type="predicted"/>